<gene>
    <name evidence="2" type="ORF">Z518_06911</name>
</gene>
<keyword evidence="3" id="KW-1185">Reference proteome</keyword>
<dbReference type="OrthoDB" id="4154542at2759"/>
<evidence type="ECO:0000256" key="1">
    <source>
        <dbReference type="SAM" id="MobiDB-lite"/>
    </source>
</evidence>
<protein>
    <submittedName>
        <fullName evidence="2">Uncharacterized protein</fullName>
    </submittedName>
</protein>
<sequence>MAPRFLFVNKDARSTSLTRSNASEQSSINSHVQRGRPHRRSAPASARSGNRTRRTFVREKSNTSSASSQAGFSTIKADPSASAPPAKDGLVHGPDISQRRLPSRPHSRNERSHRNESDKPPSPINRSPAASSTDGKSIVLLNPSHPLNSPRDVSQMTDRSLDPFGISVVKLDPHVAKLCRYFCENFHPSVWNAETWASPEGSYTYQTSAPVVIRRAMQSEVEMNAMLACMAARMENVDRIPGQGTDKYMGNALKAVRRQFSSAPKHQLLLTIFHLFAGEAYRQNYQAAKIHMRAAKVLFDSWGGLNHVPDPCLRELFIIGDGHMSAALLEPCDLPCEWDPGPYWDVTPSTLQLAPEQDLSNIAPALQKNSNDGFLSDDLVNAIRETAECTWVLHYAPLGSPEATKHAARWLQWRNAAVRYRLLAMKCTDLSLDAVRVGLLMWILTSMVLLGIRRLGNLIAPKLQNILRKANNPSYQWQGRVELKIWILTVGAMCSMINSEEENWFVDQLFEIGLPTNIQRFRDMHPENETVDILKNFQEKFFYYDAIQRPRLERLAYLIQDGQSQRSSSVSQGTPSDPGWKTNSPS</sequence>
<evidence type="ECO:0000313" key="3">
    <source>
        <dbReference type="Proteomes" id="UP000053617"/>
    </source>
</evidence>
<dbReference type="EMBL" id="KN847479">
    <property type="protein sequence ID" value="KIX03359.1"/>
    <property type="molecule type" value="Genomic_DNA"/>
</dbReference>
<evidence type="ECO:0000313" key="2">
    <source>
        <dbReference type="EMBL" id="KIX03359.1"/>
    </source>
</evidence>
<dbReference type="GeneID" id="25294982"/>
<feature type="compositionally biased region" description="Low complexity" evidence="1">
    <location>
        <begin position="563"/>
        <end position="572"/>
    </location>
</feature>
<feature type="compositionally biased region" description="Polar residues" evidence="1">
    <location>
        <begin position="124"/>
        <end position="135"/>
    </location>
</feature>
<feature type="compositionally biased region" description="Low complexity" evidence="1">
    <location>
        <begin position="76"/>
        <end position="88"/>
    </location>
</feature>
<accession>A0A0D2IC19</accession>
<feature type="compositionally biased region" description="Polar residues" evidence="1">
    <location>
        <begin position="62"/>
        <end position="72"/>
    </location>
</feature>
<dbReference type="STRING" id="1442369.A0A0D2IC19"/>
<dbReference type="RefSeq" id="XP_013270495.1">
    <property type="nucleotide sequence ID" value="XM_013415041.1"/>
</dbReference>
<dbReference type="PANTHER" id="PTHR37540">
    <property type="entry name" value="TRANSCRIPTION FACTOR (ACR-2), PUTATIVE-RELATED-RELATED"/>
    <property type="match status" value="1"/>
</dbReference>
<dbReference type="Proteomes" id="UP000053617">
    <property type="component" value="Unassembled WGS sequence"/>
</dbReference>
<feature type="compositionally biased region" description="Polar residues" evidence="1">
    <location>
        <begin position="145"/>
        <end position="156"/>
    </location>
</feature>
<feature type="region of interest" description="Disordered" evidence="1">
    <location>
        <begin position="1"/>
        <end position="156"/>
    </location>
</feature>
<proteinExistence type="predicted"/>
<name>A0A0D2IC19_9EURO</name>
<dbReference type="AlphaFoldDB" id="A0A0D2IC19"/>
<dbReference type="HOGENOM" id="CLU_028343_1_0_1"/>
<organism evidence="2 3">
    <name type="scientific">Rhinocladiella mackenziei CBS 650.93</name>
    <dbReference type="NCBI Taxonomy" id="1442369"/>
    <lineage>
        <taxon>Eukaryota</taxon>
        <taxon>Fungi</taxon>
        <taxon>Dikarya</taxon>
        <taxon>Ascomycota</taxon>
        <taxon>Pezizomycotina</taxon>
        <taxon>Eurotiomycetes</taxon>
        <taxon>Chaetothyriomycetidae</taxon>
        <taxon>Chaetothyriales</taxon>
        <taxon>Herpotrichiellaceae</taxon>
        <taxon>Rhinocladiella</taxon>
    </lineage>
</organism>
<feature type="compositionally biased region" description="Polar residues" evidence="1">
    <location>
        <begin position="14"/>
        <end position="32"/>
    </location>
</feature>
<feature type="compositionally biased region" description="Basic and acidic residues" evidence="1">
    <location>
        <begin position="107"/>
        <end position="119"/>
    </location>
</feature>
<dbReference type="VEuPathDB" id="FungiDB:Z518_06911"/>
<dbReference type="PANTHER" id="PTHR37540:SF5">
    <property type="entry name" value="TRANSCRIPTION FACTOR DOMAIN-CONTAINING PROTEIN"/>
    <property type="match status" value="1"/>
</dbReference>
<feature type="region of interest" description="Disordered" evidence="1">
    <location>
        <begin position="562"/>
        <end position="586"/>
    </location>
</feature>
<reference evidence="2 3" key="1">
    <citation type="submission" date="2015-01" db="EMBL/GenBank/DDBJ databases">
        <title>The Genome Sequence of Rhinocladiella mackenzie CBS 650.93.</title>
        <authorList>
            <consortium name="The Broad Institute Genomics Platform"/>
            <person name="Cuomo C."/>
            <person name="de Hoog S."/>
            <person name="Gorbushina A."/>
            <person name="Stielow B."/>
            <person name="Teixiera M."/>
            <person name="Abouelleil A."/>
            <person name="Chapman S.B."/>
            <person name="Priest M."/>
            <person name="Young S.K."/>
            <person name="Wortman J."/>
            <person name="Nusbaum C."/>
            <person name="Birren B."/>
        </authorList>
    </citation>
    <scope>NUCLEOTIDE SEQUENCE [LARGE SCALE GENOMIC DNA]</scope>
    <source>
        <strain evidence="2 3">CBS 650.93</strain>
    </source>
</reference>